<dbReference type="Gene3D" id="3.90.180.10">
    <property type="entry name" value="Medium-chain alcohol dehydrogenases, catalytic domain"/>
    <property type="match status" value="1"/>
</dbReference>
<dbReference type="PATRIC" id="fig|1003181.4.peg.6581"/>
<dbReference type="AlphaFoldDB" id="A0A176RUF8"/>
<dbReference type="EMBL" id="LUTY01002830">
    <property type="protein sequence ID" value="OAD19368.1"/>
    <property type="molecule type" value="Genomic_DNA"/>
</dbReference>
<protein>
    <submittedName>
        <fullName evidence="1">Zinc-containing alcohol dehydrogenase superfamily protein</fullName>
    </submittedName>
</protein>
<reference evidence="1 2" key="1">
    <citation type="submission" date="2016-05" db="EMBL/GenBank/DDBJ databases">
        <title>Single-cell genome of chain-forming Candidatus Thiomargarita nelsonii and comparison to other large sulfur-oxidizing bacteria.</title>
        <authorList>
            <person name="Winkel M."/>
            <person name="Salman V."/>
            <person name="Woyke T."/>
            <person name="Schulz-Vogt H."/>
            <person name="Richter M."/>
            <person name="Flood B."/>
            <person name="Bailey J."/>
            <person name="Amann R."/>
            <person name="Mussmann M."/>
        </authorList>
    </citation>
    <scope>NUCLEOTIDE SEQUENCE [LARGE SCALE GENOMIC DNA]</scope>
    <source>
        <strain evidence="1 2">THI036</strain>
    </source>
</reference>
<comment type="caution">
    <text evidence="1">The sequence shown here is derived from an EMBL/GenBank/DDBJ whole genome shotgun (WGS) entry which is preliminary data.</text>
</comment>
<evidence type="ECO:0000313" key="1">
    <source>
        <dbReference type="EMBL" id="OAD19368.1"/>
    </source>
</evidence>
<proteinExistence type="predicted"/>
<sequence length="57" mass="6344">MIEQHNLLNEVSRLIDKGQIITTVAHQLGTINAKNLIKAHAMLESRQAHGKIVLEGF</sequence>
<dbReference type="Proteomes" id="UP000076962">
    <property type="component" value="Unassembled WGS sequence"/>
</dbReference>
<evidence type="ECO:0000313" key="2">
    <source>
        <dbReference type="Proteomes" id="UP000076962"/>
    </source>
</evidence>
<name>A0A176RUF8_9GAMM</name>
<gene>
    <name evidence="1" type="ORF">THIOM_005007</name>
</gene>
<organism evidence="1 2">
    <name type="scientific">Candidatus Thiomargarita nelsonii</name>
    <dbReference type="NCBI Taxonomy" id="1003181"/>
    <lineage>
        <taxon>Bacteria</taxon>
        <taxon>Pseudomonadati</taxon>
        <taxon>Pseudomonadota</taxon>
        <taxon>Gammaproteobacteria</taxon>
        <taxon>Thiotrichales</taxon>
        <taxon>Thiotrichaceae</taxon>
        <taxon>Thiomargarita</taxon>
    </lineage>
</organism>
<dbReference type="Pfam" id="PF13602">
    <property type="entry name" value="ADH_zinc_N_2"/>
    <property type="match status" value="1"/>
</dbReference>
<accession>A0A176RUF8</accession>
<keyword evidence="2" id="KW-1185">Reference proteome</keyword>